<keyword evidence="5" id="KW-1185">Reference proteome</keyword>
<comment type="caution">
    <text evidence="4">The sequence shown here is derived from an EMBL/GenBank/DDBJ whole genome shotgun (WGS) entry which is preliminary data.</text>
</comment>
<feature type="binding site" evidence="1">
    <location>
        <position position="711"/>
    </location>
    <ligand>
        <name>ATP</name>
        <dbReference type="ChEBI" id="CHEBI:30616"/>
    </ligand>
</feature>
<dbReference type="OrthoDB" id="248495at2759"/>
<accession>A0A1V9YNQ7</accession>
<dbReference type="PANTHER" id="PTHR14030">
    <property type="entry name" value="MITOTIC CHECKPOINT SERINE/THREONINE-PROTEIN KINASE BUB1"/>
    <property type="match status" value="1"/>
</dbReference>
<feature type="compositionally biased region" description="Polar residues" evidence="2">
    <location>
        <begin position="215"/>
        <end position="231"/>
    </location>
</feature>
<dbReference type="AlphaFoldDB" id="A0A1V9YNQ7"/>
<feature type="region of interest" description="Disordered" evidence="2">
    <location>
        <begin position="328"/>
        <end position="360"/>
    </location>
</feature>
<dbReference type="GO" id="GO:0007094">
    <property type="term" value="P:mitotic spindle assembly checkpoint signaling"/>
    <property type="evidence" value="ECO:0007669"/>
    <property type="project" value="InterPro"/>
</dbReference>
<name>A0A1V9YNQ7_9STRA</name>
<feature type="region of interest" description="Disordered" evidence="2">
    <location>
        <begin position="188"/>
        <end position="231"/>
    </location>
</feature>
<dbReference type="InterPro" id="IPR013212">
    <property type="entry name" value="Mad3/Bub1_I"/>
</dbReference>
<feature type="compositionally biased region" description="Basic and acidic residues" evidence="2">
    <location>
        <begin position="328"/>
        <end position="350"/>
    </location>
</feature>
<dbReference type="Proteomes" id="UP000243217">
    <property type="component" value="Unassembled WGS sequence"/>
</dbReference>
<sequence>MSDDAVHAWELCKENVMPVVKGRNVSKLNSLLIKSNSLELKTELQKSEKMYEERLLHYTGTDPLEVWCEYLGWILENYPSDTTKSFALLDRVTRQFTSNRQYRNDPRYLRLWIQYIDRHDKPLDVFKFLYKNRVGDRLALFYMAWALLLEKRDDVKNAELIYAKGIEKKAEPLEALKRKHSEFEKRVSQKWLKAANPEDDDGPEAGPTLRDREPTTITVPISRQPTKPTANSASNAFAIYSENDAPNAFLSENKSSTWKKFAPAKAINKENEQKPSTWSGAGLTHRTGIPIAQEPNTAPQIEIFVDENTKDTKAGIKRRHVGEEIRALRPRLEERKSDQVILHSNDENPKKSQRTKAPPTNKRDILKFNAEMLKVPGEHDLCFEELRAVRYWKAQSEKRASRAVHVVAPSITKPARNGFLVDDEEEDLFIQQPSINSTLPLVTAKVSSDVLAMANDSKYSHEDMTFNTRVAYEDIHSMFCSPSKNTAKSPSTDQITSFRTVGSSLWIPQTEEPIIRKLQFSAFKDKKDEDDSTGEAPGFFIFTEENNARNVSNLSTKKQSSRKALVDRADIPKSSKKTNKDVVGFSLYPSLGERSNPGGTVSKSLSKESCWVNPYSSDHRKAMIQSQDVANRILCIDDELFVYATIFPTKLPEFKEKGIVKLKAPLSFTFTHDMMCQVMGRLGAGSYGSVYAVTIESNEPTSYGKEELAMK</sequence>
<gene>
    <name evidence="4" type="ORF">THRCLA_10470</name>
</gene>
<dbReference type="GO" id="GO:0005524">
    <property type="term" value="F:ATP binding"/>
    <property type="evidence" value="ECO:0007669"/>
    <property type="project" value="UniProtKB-UniRule"/>
</dbReference>
<evidence type="ECO:0000256" key="1">
    <source>
        <dbReference type="PROSITE-ProRule" id="PRU10141"/>
    </source>
</evidence>
<dbReference type="Gene3D" id="1.25.40.430">
    <property type="match status" value="1"/>
</dbReference>
<dbReference type="PROSITE" id="PS00107">
    <property type="entry name" value="PROTEIN_KINASE_ATP"/>
    <property type="match status" value="1"/>
</dbReference>
<keyword evidence="1" id="KW-0067">ATP-binding</keyword>
<protein>
    <recommendedName>
        <fullName evidence="3">BUB1 N-terminal domain-containing protein</fullName>
    </recommendedName>
</protein>
<reference evidence="4 5" key="1">
    <citation type="journal article" date="2014" name="Genome Biol. Evol.">
        <title>The secreted proteins of Achlya hypogyna and Thraustotheca clavata identify the ancestral oomycete secretome and reveal gene acquisitions by horizontal gene transfer.</title>
        <authorList>
            <person name="Misner I."/>
            <person name="Blouin N."/>
            <person name="Leonard G."/>
            <person name="Richards T.A."/>
            <person name="Lane C.E."/>
        </authorList>
    </citation>
    <scope>NUCLEOTIDE SEQUENCE [LARGE SCALE GENOMIC DNA]</scope>
    <source>
        <strain evidence="4 5">ATCC 34112</strain>
    </source>
</reference>
<evidence type="ECO:0000256" key="2">
    <source>
        <dbReference type="SAM" id="MobiDB-lite"/>
    </source>
</evidence>
<dbReference type="EMBL" id="JNBS01003420">
    <property type="protein sequence ID" value="OQR87335.1"/>
    <property type="molecule type" value="Genomic_DNA"/>
</dbReference>
<feature type="non-terminal residue" evidence="4">
    <location>
        <position position="711"/>
    </location>
</feature>
<evidence type="ECO:0000313" key="5">
    <source>
        <dbReference type="Proteomes" id="UP000243217"/>
    </source>
</evidence>
<dbReference type="SUPFAM" id="SSF48452">
    <property type="entry name" value="TPR-like"/>
    <property type="match status" value="1"/>
</dbReference>
<dbReference type="STRING" id="74557.A0A1V9YNQ7"/>
<proteinExistence type="predicted"/>
<keyword evidence="1" id="KW-0547">Nucleotide-binding</keyword>
<dbReference type="InterPro" id="IPR015661">
    <property type="entry name" value="Bub1/Mad3"/>
</dbReference>
<dbReference type="FunFam" id="1.25.40.430:FF:000003">
    <property type="entry name" value="Checkpoint serine/threonine-protein kinase BUB1"/>
    <property type="match status" value="1"/>
</dbReference>
<dbReference type="PROSITE" id="PS51489">
    <property type="entry name" value="BUB1_N"/>
    <property type="match status" value="1"/>
</dbReference>
<evidence type="ECO:0000259" key="3">
    <source>
        <dbReference type="PROSITE" id="PS51489"/>
    </source>
</evidence>
<dbReference type="Pfam" id="PF08311">
    <property type="entry name" value="Mad3_BUB1_I"/>
    <property type="match status" value="1"/>
</dbReference>
<feature type="domain" description="BUB1 N-terminal" evidence="3">
    <location>
        <begin position="51"/>
        <end position="211"/>
    </location>
</feature>
<dbReference type="SMART" id="SM00777">
    <property type="entry name" value="Mad3_BUB1_I"/>
    <property type="match status" value="1"/>
</dbReference>
<dbReference type="InterPro" id="IPR017441">
    <property type="entry name" value="Protein_kinase_ATP_BS"/>
</dbReference>
<evidence type="ECO:0000313" key="4">
    <source>
        <dbReference type="EMBL" id="OQR87335.1"/>
    </source>
</evidence>
<dbReference type="InterPro" id="IPR011990">
    <property type="entry name" value="TPR-like_helical_dom_sf"/>
</dbReference>
<organism evidence="4 5">
    <name type="scientific">Thraustotheca clavata</name>
    <dbReference type="NCBI Taxonomy" id="74557"/>
    <lineage>
        <taxon>Eukaryota</taxon>
        <taxon>Sar</taxon>
        <taxon>Stramenopiles</taxon>
        <taxon>Oomycota</taxon>
        <taxon>Saprolegniomycetes</taxon>
        <taxon>Saprolegniales</taxon>
        <taxon>Achlyaceae</taxon>
        <taxon>Thraustotheca</taxon>
    </lineage>
</organism>